<dbReference type="RefSeq" id="XP_075088278.1">
    <property type="nucleotide sequence ID" value="XM_075232177.1"/>
</dbReference>
<protein>
    <submittedName>
        <fullName evidence="2">Uncharacterized protein LOC107826254</fullName>
    </submittedName>
</protein>
<evidence type="ECO:0000313" key="2">
    <source>
        <dbReference type="RefSeq" id="XP_075088278.1"/>
    </source>
</evidence>
<dbReference type="Proteomes" id="UP000790787">
    <property type="component" value="Chromosome 16"/>
</dbReference>
<accession>A0AC58STG9</accession>
<organism evidence="1 2">
    <name type="scientific">Nicotiana tabacum</name>
    <name type="common">Common tobacco</name>
    <dbReference type="NCBI Taxonomy" id="4097"/>
    <lineage>
        <taxon>Eukaryota</taxon>
        <taxon>Viridiplantae</taxon>
        <taxon>Streptophyta</taxon>
        <taxon>Embryophyta</taxon>
        <taxon>Tracheophyta</taxon>
        <taxon>Spermatophyta</taxon>
        <taxon>Magnoliopsida</taxon>
        <taxon>eudicotyledons</taxon>
        <taxon>Gunneridae</taxon>
        <taxon>Pentapetalae</taxon>
        <taxon>asterids</taxon>
        <taxon>lamiids</taxon>
        <taxon>Solanales</taxon>
        <taxon>Solanaceae</taxon>
        <taxon>Nicotianoideae</taxon>
        <taxon>Nicotianeae</taxon>
        <taxon>Nicotiana</taxon>
    </lineage>
</organism>
<name>A0AC58STG9_TOBAC</name>
<gene>
    <name evidence="2" type="primary">LOC107826254</name>
</gene>
<proteinExistence type="predicted"/>
<sequence>METKKENRSLGMYPLYITVRNFDLEGSSSNTSTIVGSSETVLLIDMQTSPAIVEYESIIITEHTPNLLPGLFWGKLNMAIQVNQHKRINIVQEIDFLFATCMIGSILPLAYAVVDSENDATWNLFFEQFKDVYGEKPNMCVVSDRNESILKATSTVYTGTPHYACMWHIWTNVRLKFKKGHLKLSEVYFATTRSYTIDKFNERMSKIDEIDVRIKAYLYDIGYHRWYQVHATVNRTWTMTSNIAESLNAVTRDARELSILDLLGYMRTLLESWNNKKVRASIDHIHTVLDGAKRFIVCLQNKRCSCGQFQLDELPCPHALAALRHRDESYENNCSTYYTRESLLKTYETPVDPLPDESKWNVPQYVAEEVVKPPTWKRQPGRPQKQRYKPFDKVKAKKYKVSCENCGLEGHNKRSYKNAPKRK</sequence>
<reference evidence="2" key="2">
    <citation type="submission" date="2025-08" db="UniProtKB">
        <authorList>
            <consortium name="RefSeq"/>
        </authorList>
    </citation>
    <scope>IDENTIFICATION</scope>
    <source>
        <tissue evidence="2">Leaf</tissue>
    </source>
</reference>
<reference evidence="1" key="1">
    <citation type="journal article" date="2014" name="Nat. Commun.">
        <title>The tobacco genome sequence and its comparison with those of tomato and potato.</title>
        <authorList>
            <person name="Sierro N."/>
            <person name="Battey J.N."/>
            <person name="Ouadi S."/>
            <person name="Bakaher N."/>
            <person name="Bovet L."/>
            <person name="Willig A."/>
            <person name="Goepfert S."/>
            <person name="Peitsch M.C."/>
            <person name="Ivanov N.V."/>
        </authorList>
    </citation>
    <scope>NUCLEOTIDE SEQUENCE [LARGE SCALE GENOMIC DNA]</scope>
</reference>
<evidence type="ECO:0000313" key="1">
    <source>
        <dbReference type="Proteomes" id="UP000790787"/>
    </source>
</evidence>
<keyword evidence="1" id="KW-1185">Reference proteome</keyword>